<comment type="caution">
    <text evidence="3">The sequence shown here is derived from an EMBL/GenBank/DDBJ whole genome shotgun (WGS) entry which is preliminary data.</text>
</comment>
<accession>A0ABT1D6S8</accession>
<dbReference type="InterPro" id="IPR008258">
    <property type="entry name" value="Transglycosylase_SLT_dom_1"/>
</dbReference>
<comment type="similarity">
    <text evidence="1">Belongs to the virb1 family.</text>
</comment>
<gene>
    <name evidence="3" type="ORF">JYK14_15865</name>
</gene>
<feature type="domain" description="Transglycosylase SLT" evidence="2">
    <location>
        <begin position="48"/>
        <end position="173"/>
    </location>
</feature>
<evidence type="ECO:0000313" key="4">
    <source>
        <dbReference type="Proteomes" id="UP001523392"/>
    </source>
</evidence>
<organism evidence="3 4">
    <name type="scientific">Siccirubricoccus soli</name>
    <dbReference type="NCBI Taxonomy" id="2899147"/>
    <lineage>
        <taxon>Bacteria</taxon>
        <taxon>Pseudomonadati</taxon>
        <taxon>Pseudomonadota</taxon>
        <taxon>Alphaproteobacteria</taxon>
        <taxon>Acetobacterales</taxon>
        <taxon>Roseomonadaceae</taxon>
        <taxon>Siccirubricoccus</taxon>
    </lineage>
</organism>
<evidence type="ECO:0000259" key="2">
    <source>
        <dbReference type="Pfam" id="PF01464"/>
    </source>
</evidence>
<dbReference type="Pfam" id="PF01464">
    <property type="entry name" value="SLT"/>
    <property type="match status" value="1"/>
</dbReference>
<reference evidence="3 4" key="1">
    <citation type="submission" date="2021-12" db="EMBL/GenBank/DDBJ databases">
        <title>Siccirubricoccus leaddurans sp. nov., a high concentration Zn2+ tolerance bacterium.</title>
        <authorList>
            <person name="Cao Y."/>
        </authorList>
    </citation>
    <scope>NUCLEOTIDE SEQUENCE [LARGE SCALE GENOMIC DNA]</scope>
    <source>
        <strain evidence="3 4">KC 17139</strain>
    </source>
</reference>
<dbReference type="Gene3D" id="1.10.530.10">
    <property type="match status" value="1"/>
</dbReference>
<dbReference type="InterPro" id="IPR023346">
    <property type="entry name" value="Lysozyme-like_dom_sf"/>
</dbReference>
<keyword evidence="4" id="KW-1185">Reference proteome</keyword>
<dbReference type="EMBL" id="JAFIRR010000099">
    <property type="protein sequence ID" value="MCO6417626.1"/>
    <property type="molecule type" value="Genomic_DNA"/>
</dbReference>
<evidence type="ECO:0000313" key="3">
    <source>
        <dbReference type="EMBL" id="MCO6417626.1"/>
    </source>
</evidence>
<evidence type="ECO:0000256" key="1">
    <source>
        <dbReference type="ARBA" id="ARBA00009387"/>
    </source>
</evidence>
<name>A0ABT1D6S8_9PROT</name>
<proteinExistence type="inferred from homology"/>
<dbReference type="RefSeq" id="WP_252954262.1">
    <property type="nucleotide sequence ID" value="NZ_JAFIRR010000099.1"/>
</dbReference>
<dbReference type="Proteomes" id="UP001523392">
    <property type="component" value="Unassembled WGS sequence"/>
</dbReference>
<sequence length="245" mass="25960">MISRLGPGSGDRSGPRRGHGGSAPIFLFFLLWCTPALAQDWALCRQAIAAAEPASGLPRGLLLAIAMVETGRQDPASGRLAPWPWSWNAGGEPGFAPSRAAAEAEVRALLEGGRRSIDVGCMQINLLHHPDAFPRPEDGFDPARNVAYAIRFLKALYARTGHWGTAIAQYHSADEERGASYQSRVAMARLAAAWSQGGSVPLRAAMRGLCAAGRQPVLVFRRGAPRPHLACGGVRPGRGSARAPG</sequence>
<protein>
    <submittedName>
        <fullName evidence="3">Transglycosylase SLT domain-containing protein</fullName>
    </submittedName>
</protein>
<dbReference type="SUPFAM" id="SSF53955">
    <property type="entry name" value="Lysozyme-like"/>
    <property type="match status" value="1"/>
</dbReference>